<dbReference type="CDD" id="cd08878">
    <property type="entry name" value="RHO_alpha_C_DMO-like"/>
    <property type="match status" value="1"/>
</dbReference>
<reference evidence="8" key="1">
    <citation type="submission" date="2017-06" db="EMBL/GenBank/DDBJ databases">
        <title>Herbaspirillum phytohormonus sp. nov., isolated from the root nodule of Robinia pseudoacacia in lead-zinc mine.</title>
        <authorList>
            <person name="Fan M."/>
            <person name="Lin Y."/>
        </authorList>
    </citation>
    <scope>NUCLEOTIDE SEQUENCE [LARGE SCALE GENOMIC DNA]</scope>
    <source>
        <strain evidence="8">SC-089</strain>
    </source>
</reference>
<dbReference type="InterPro" id="IPR044043">
    <property type="entry name" value="VanA_C_cat"/>
</dbReference>
<evidence type="ECO:0000313" key="7">
    <source>
        <dbReference type="EMBL" id="OWT63493.1"/>
    </source>
</evidence>
<dbReference type="PANTHER" id="PTHR21266:SF60">
    <property type="entry name" value="3-KETOSTEROID-9-ALPHA-MONOOXYGENASE, OXYGENASE COMPONENT"/>
    <property type="match status" value="1"/>
</dbReference>
<evidence type="ECO:0000256" key="1">
    <source>
        <dbReference type="ARBA" id="ARBA00022714"/>
    </source>
</evidence>
<dbReference type="InterPro" id="IPR050584">
    <property type="entry name" value="Cholesterol_7-desaturase"/>
</dbReference>
<evidence type="ECO:0000259" key="6">
    <source>
        <dbReference type="PROSITE" id="PS51296"/>
    </source>
</evidence>
<dbReference type="Proteomes" id="UP000214603">
    <property type="component" value="Unassembled WGS sequence"/>
</dbReference>
<organism evidence="7 8">
    <name type="scientific">Candidimonas nitroreducens</name>
    <dbReference type="NCBI Taxonomy" id="683354"/>
    <lineage>
        <taxon>Bacteria</taxon>
        <taxon>Pseudomonadati</taxon>
        <taxon>Pseudomonadota</taxon>
        <taxon>Betaproteobacteria</taxon>
        <taxon>Burkholderiales</taxon>
        <taxon>Alcaligenaceae</taxon>
        <taxon>Candidimonas</taxon>
    </lineage>
</organism>
<dbReference type="AlphaFoldDB" id="A0A225MSQ2"/>
<protein>
    <submittedName>
        <fullName evidence="7">(2Fe-2S)-binding protein</fullName>
    </submittedName>
</protein>
<proteinExistence type="predicted"/>
<dbReference type="RefSeq" id="WP_088602077.1">
    <property type="nucleotide sequence ID" value="NZ_NJIH01000003.1"/>
</dbReference>
<dbReference type="GO" id="GO:0016491">
    <property type="term" value="F:oxidoreductase activity"/>
    <property type="evidence" value="ECO:0007669"/>
    <property type="project" value="UniProtKB-KW"/>
</dbReference>
<keyword evidence="8" id="KW-1185">Reference proteome</keyword>
<dbReference type="EMBL" id="NJIH01000003">
    <property type="protein sequence ID" value="OWT63493.1"/>
    <property type="molecule type" value="Genomic_DNA"/>
</dbReference>
<keyword evidence="1" id="KW-0001">2Fe-2S</keyword>
<name>A0A225MSQ2_9BURK</name>
<evidence type="ECO:0000313" key="8">
    <source>
        <dbReference type="Proteomes" id="UP000214603"/>
    </source>
</evidence>
<evidence type="ECO:0000256" key="5">
    <source>
        <dbReference type="ARBA" id="ARBA00023014"/>
    </source>
</evidence>
<dbReference type="SUPFAM" id="SSF55961">
    <property type="entry name" value="Bet v1-like"/>
    <property type="match status" value="1"/>
</dbReference>
<dbReference type="GO" id="GO:0046872">
    <property type="term" value="F:metal ion binding"/>
    <property type="evidence" value="ECO:0007669"/>
    <property type="project" value="UniProtKB-KW"/>
</dbReference>
<dbReference type="Gene3D" id="3.90.380.10">
    <property type="entry name" value="Naphthalene 1,2-dioxygenase Alpha Subunit, Chain A, domain 1"/>
    <property type="match status" value="1"/>
</dbReference>
<evidence type="ECO:0000256" key="4">
    <source>
        <dbReference type="ARBA" id="ARBA00023004"/>
    </source>
</evidence>
<dbReference type="Gene3D" id="2.102.10.10">
    <property type="entry name" value="Rieske [2Fe-2S] iron-sulphur domain"/>
    <property type="match status" value="1"/>
</dbReference>
<sequence>MFLKNAWYVAALQHEVDGGLHAAKMLGEDLVLYRRQDGGVAALEDSCPHRKLPLSMGRLQGDTIECGYHGLTFDCSGQCVRAPGVSHIPKAAVVRSYPAVERYGLVWVWMGDPALADESRIMEVEHWGDPAWGVNRGDAMTVSCNYLYVTDNLLDPSHVSWVHQTSFGNAAIVGEPLKTEVRENGVVVSRWMRDVEVAPFYAKFVKFHGNCDRKQHYEVHFPSHALIKAIFTPAGTAADAEPFHEDVFLMDSYNFMTPVDEETTRYYWFQMRNFSPDDEEVSRQFSEDVRHAFEEDRAVLTAVHAGMKKSPSKLDLPLDSGPLRFRRKLQQLIEAEQAGAPAGAAPAAVPAARATAALQEA</sequence>
<dbReference type="InterPro" id="IPR017941">
    <property type="entry name" value="Rieske_2Fe-2S"/>
</dbReference>
<evidence type="ECO:0000256" key="3">
    <source>
        <dbReference type="ARBA" id="ARBA00023002"/>
    </source>
</evidence>
<keyword evidence="4" id="KW-0408">Iron</keyword>
<dbReference type="SUPFAM" id="SSF50022">
    <property type="entry name" value="ISP domain"/>
    <property type="match status" value="1"/>
</dbReference>
<gene>
    <name evidence="7" type="ORF">CEY11_03955</name>
</gene>
<accession>A0A225MSQ2</accession>
<keyword evidence="5" id="KW-0411">Iron-sulfur</keyword>
<keyword evidence="2" id="KW-0479">Metal-binding</keyword>
<dbReference type="Pfam" id="PF00355">
    <property type="entry name" value="Rieske"/>
    <property type="match status" value="1"/>
</dbReference>
<dbReference type="PANTHER" id="PTHR21266">
    <property type="entry name" value="IRON-SULFUR DOMAIN CONTAINING PROTEIN"/>
    <property type="match status" value="1"/>
</dbReference>
<dbReference type="PROSITE" id="PS51296">
    <property type="entry name" value="RIESKE"/>
    <property type="match status" value="1"/>
</dbReference>
<comment type="caution">
    <text evidence="7">The sequence shown here is derived from an EMBL/GenBank/DDBJ whole genome shotgun (WGS) entry which is preliminary data.</text>
</comment>
<dbReference type="OrthoDB" id="9769355at2"/>
<keyword evidence="3" id="KW-0560">Oxidoreductase</keyword>
<feature type="domain" description="Rieske" evidence="6">
    <location>
        <begin position="7"/>
        <end position="108"/>
    </location>
</feature>
<dbReference type="InterPro" id="IPR036922">
    <property type="entry name" value="Rieske_2Fe-2S_sf"/>
</dbReference>
<dbReference type="Pfam" id="PF19112">
    <property type="entry name" value="VanA_C"/>
    <property type="match status" value="1"/>
</dbReference>
<evidence type="ECO:0000256" key="2">
    <source>
        <dbReference type="ARBA" id="ARBA00022723"/>
    </source>
</evidence>
<dbReference type="GO" id="GO:0051537">
    <property type="term" value="F:2 iron, 2 sulfur cluster binding"/>
    <property type="evidence" value="ECO:0007669"/>
    <property type="project" value="UniProtKB-KW"/>
</dbReference>